<dbReference type="RefSeq" id="WP_345217022.1">
    <property type="nucleotide sequence ID" value="NZ_BAABGN010000012.1"/>
</dbReference>
<reference evidence="3" key="1">
    <citation type="journal article" date="2019" name="Int. J. Syst. Evol. Microbiol.">
        <title>The Global Catalogue of Microorganisms (GCM) 10K type strain sequencing project: providing services to taxonomists for standard genome sequencing and annotation.</title>
        <authorList>
            <consortium name="The Broad Institute Genomics Platform"/>
            <consortium name="The Broad Institute Genome Sequencing Center for Infectious Disease"/>
            <person name="Wu L."/>
            <person name="Ma J."/>
        </authorList>
    </citation>
    <scope>NUCLEOTIDE SEQUENCE [LARGE SCALE GENOMIC DNA]</scope>
    <source>
        <strain evidence="3">JCM 17810</strain>
    </source>
</reference>
<gene>
    <name evidence="2" type="ORF">GCM10023169_29350</name>
</gene>
<proteinExistence type="predicted"/>
<dbReference type="InterPro" id="IPR014747">
    <property type="entry name" value="Bac_photo_RC_H_C"/>
</dbReference>
<dbReference type="SUPFAM" id="SSF50346">
    <property type="entry name" value="PRC-barrel domain"/>
    <property type="match status" value="1"/>
</dbReference>
<accession>A0ABP8LET3</accession>
<dbReference type="InterPro" id="IPR011033">
    <property type="entry name" value="PRC_barrel-like_sf"/>
</dbReference>
<dbReference type="Pfam" id="PF05239">
    <property type="entry name" value="PRC"/>
    <property type="match status" value="1"/>
</dbReference>
<name>A0ABP8LET3_9MICO</name>
<feature type="domain" description="PRC-barrel" evidence="1">
    <location>
        <begin position="24"/>
        <end position="93"/>
    </location>
</feature>
<comment type="caution">
    <text evidence="2">The sequence shown here is derived from an EMBL/GenBank/DDBJ whole genome shotgun (WGS) entry which is preliminary data.</text>
</comment>
<keyword evidence="3" id="KW-1185">Reference proteome</keyword>
<evidence type="ECO:0000313" key="3">
    <source>
        <dbReference type="Proteomes" id="UP001500622"/>
    </source>
</evidence>
<dbReference type="Proteomes" id="UP001500622">
    <property type="component" value="Unassembled WGS sequence"/>
</dbReference>
<dbReference type="InterPro" id="IPR027275">
    <property type="entry name" value="PRC-brl_dom"/>
</dbReference>
<organism evidence="2 3">
    <name type="scientific">Georgenia halophila</name>
    <dbReference type="NCBI Taxonomy" id="620889"/>
    <lineage>
        <taxon>Bacteria</taxon>
        <taxon>Bacillati</taxon>
        <taxon>Actinomycetota</taxon>
        <taxon>Actinomycetes</taxon>
        <taxon>Micrococcales</taxon>
        <taxon>Bogoriellaceae</taxon>
        <taxon>Georgenia</taxon>
    </lineage>
</organism>
<evidence type="ECO:0000259" key="1">
    <source>
        <dbReference type="Pfam" id="PF05239"/>
    </source>
</evidence>
<dbReference type="PANTHER" id="PTHR36505">
    <property type="entry name" value="BLR1072 PROTEIN"/>
    <property type="match status" value="1"/>
</dbReference>
<dbReference type="PANTHER" id="PTHR36505:SF1">
    <property type="entry name" value="BLR1072 PROTEIN"/>
    <property type="match status" value="1"/>
</dbReference>
<dbReference type="EMBL" id="BAABGN010000012">
    <property type="protein sequence ID" value="GAA4428344.1"/>
    <property type="molecule type" value="Genomic_DNA"/>
</dbReference>
<protein>
    <recommendedName>
        <fullName evidence="1">PRC-barrel domain-containing protein</fullName>
    </recommendedName>
</protein>
<evidence type="ECO:0000313" key="2">
    <source>
        <dbReference type="EMBL" id="GAA4428344.1"/>
    </source>
</evidence>
<dbReference type="Gene3D" id="3.90.50.10">
    <property type="entry name" value="Photosynthetic Reaction Center, subunit H, domain 2"/>
    <property type="match status" value="1"/>
</dbReference>
<sequence>MADETHAALVALSDTDLTVQPEDDVRGRPVFDRHDERIGDVDDLVIDEEERRVRFLQVGSGGFLGIGEEKRLVPVDAVSRVEDNVHIDKTREDVAGSPAYDPEVVRASAEDYYAGLYSYYGFAPFWGWGYAYPGFPRGGPGAI</sequence>